<evidence type="ECO:0000259" key="8">
    <source>
        <dbReference type="PROSITE" id="PS50928"/>
    </source>
</evidence>
<dbReference type="Proteomes" id="UP001157069">
    <property type="component" value="Unassembled WGS sequence"/>
</dbReference>
<feature type="domain" description="ABC transmembrane type-1" evidence="8">
    <location>
        <begin position="82"/>
        <end position="294"/>
    </location>
</feature>
<evidence type="ECO:0000313" key="9">
    <source>
        <dbReference type="EMBL" id="GMA90956.1"/>
    </source>
</evidence>
<comment type="similarity">
    <text evidence="7">Belongs to the binding-protein-dependent transport system permease family.</text>
</comment>
<keyword evidence="4 7" id="KW-0812">Transmembrane</keyword>
<evidence type="ECO:0000256" key="2">
    <source>
        <dbReference type="ARBA" id="ARBA00022448"/>
    </source>
</evidence>
<dbReference type="PANTHER" id="PTHR43005:SF1">
    <property type="entry name" value="SPERMIDINE_PUTRESCINE TRANSPORT SYSTEM PERMEASE PROTEIN"/>
    <property type="match status" value="1"/>
</dbReference>
<dbReference type="InterPro" id="IPR035906">
    <property type="entry name" value="MetI-like_sf"/>
</dbReference>
<organism evidence="9 10">
    <name type="scientific">Homoserinibacter gongjuensis</name>
    <dbReference type="NCBI Taxonomy" id="1162968"/>
    <lineage>
        <taxon>Bacteria</taxon>
        <taxon>Bacillati</taxon>
        <taxon>Actinomycetota</taxon>
        <taxon>Actinomycetes</taxon>
        <taxon>Micrococcales</taxon>
        <taxon>Microbacteriaceae</taxon>
        <taxon>Homoserinibacter</taxon>
    </lineage>
</organism>
<evidence type="ECO:0000256" key="6">
    <source>
        <dbReference type="ARBA" id="ARBA00023136"/>
    </source>
</evidence>
<gene>
    <name evidence="9" type="ORF">GCM10025869_14850</name>
</gene>
<proteinExistence type="inferred from homology"/>
<dbReference type="Pfam" id="PF00528">
    <property type="entry name" value="BPD_transp_1"/>
    <property type="match status" value="1"/>
</dbReference>
<protein>
    <submittedName>
        <fullName evidence="9">Binding-protein-dependent transport system inner membrane protein</fullName>
    </submittedName>
</protein>
<dbReference type="Gene3D" id="1.10.3720.10">
    <property type="entry name" value="MetI-like"/>
    <property type="match status" value="1"/>
</dbReference>
<evidence type="ECO:0000256" key="7">
    <source>
        <dbReference type="RuleBase" id="RU363032"/>
    </source>
</evidence>
<keyword evidence="6 7" id="KW-0472">Membrane</keyword>
<dbReference type="PANTHER" id="PTHR43005">
    <property type="entry name" value="BLR7065 PROTEIN"/>
    <property type="match status" value="1"/>
</dbReference>
<dbReference type="InterPro" id="IPR000515">
    <property type="entry name" value="MetI-like"/>
</dbReference>
<feature type="transmembrane region" description="Helical" evidence="7">
    <location>
        <begin position="277"/>
        <end position="297"/>
    </location>
</feature>
<comment type="subcellular location">
    <subcellularLocation>
        <location evidence="1 7">Cell membrane</location>
        <topology evidence="1 7">Multi-pass membrane protein</topology>
    </subcellularLocation>
</comment>
<dbReference type="PROSITE" id="PS50928">
    <property type="entry name" value="ABC_TM1"/>
    <property type="match status" value="1"/>
</dbReference>
<dbReference type="CDD" id="cd06261">
    <property type="entry name" value="TM_PBP2"/>
    <property type="match status" value="1"/>
</dbReference>
<feature type="transmembrane region" description="Helical" evidence="7">
    <location>
        <begin position="214"/>
        <end position="235"/>
    </location>
</feature>
<keyword evidence="3" id="KW-1003">Cell membrane</keyword>
<dbReference type="EMBL" id="BSVA01000001">
    <property type="protein sequence ID" value="GMA90956.1"/>
    <property type="molecule type" value="Genomic_DNA"/>
</dbReference>
<evidence type="ECO:0000256" key="5">
    <source>
        <dbReference type="ARBA" id="ARBA00022989"/>
    </source>
</evidence>
<evidence type="ECO:0000313" key="10">
    <source>
        <dbReference type="Proteomes" id="UP001157069"/>
    </source>
</evidence>
<evidence type="ECO:0000256" key="4">
    <source>
        <dbReference type="ARBA" id="ARBA00022692"/>
    </source>
</evidence>
<feature type="transmembrane region" description="Helical" evidence="7">
    <location>
        <begin position="119"/>
        <end position="139"/>
    </location>
</feature>
<keyword evidence="10" id="KW-1185">Reference proteome</keyword>
<reference evidence="10" key="1">
    <citation type="journal article" date="2019" name="Int. J. Syst. Evol. Microbiol.">
        <title>The Global Catalogue of Microorganisms (GCM) 10K type strain sequencing project: providing services to taxonomists for standard genome sequencing and annotation.</title>
        <authorList>
            <consortium name="The Broad Institute Genomics Platform"/>
            <consortium name="The Broad Institute Genome Sequencing Center for Infectious Disease"/>
            <person name="Wu L."/>
            <person name="Ma J."/>
        </authorList>
    </citation>
    <scope>NUCLEOTIDE SEQUENCE [LARGE SCALE GENOMIC DNA]</scope>
    <source>
        <strain evidence="10">NBRC 108755</strain>
    </source>
</reference>
<keyword evidence="2 7" id="KW-0813">Transport</keyword>
<feature type="transmembrane region" description="Helical" evidence="7">
    <location>
        <begin position="21"/>
        <end position="43"/>
    </location>
</feature>
<evidence type="ECO:0000256" key="1">
    <source>
        <dbReference type="ARBA" id="ARBA00004651"/>
    </source>
</evidence>
<name>A0ABQ6JRL8_9MICO</name>
<feature type="transmembrane region" description="Helical" evidence="7">
    <location>
        <begin position="166"/>
        <end position="193"/>
    </location>
</feature>
<feature type="transmembrane region" description="Helical" evidence="7">
    <location>
        <begin position="87"/>
        <end position="107"/>
    </location>
</feature>
<dbReference type="RefSeq" id="WP_284299021.1">
    <property type="nucleotide sequence ID" value="NZ_BSVA01000001.1"/>
</dbReference>
<dbReference type="SUPFAM" id="SSF161098">
    <property type="entry name" value="MetI-like"/>
    <property type="match status" value="1"/>
</dbReference>
<keyword evidence="5 7" id="KW-1133">Transmembrane helix</keyword>
<comment type="caution">
    <text evidence="9">The sequence shown here is derived from an EMBL/GenBank/DDBJ whole genome shotgun (WGS) entry which is preliminary data.</text>
</comment>
<evidence type="ECO:0000256" key="3">
    <source>
        <dbReference type="ARBA" id="ARBA00022475"/>
    </source>
</evidence>
<accession>A0ABQ6JRL8</accession>
<sequence>MEKLMPVATMRRRPGRARDLVSRWSFIAPAGLVLAAVLAYPIFYALQISFSTLDLTTFGPGEFVGFENYEKAFRNENFMRSLVTTGIYLILALPLQIILGFAIAFFLNAEWRGRGIVRALFLIPMVIIPVVSGGTWKMLLDPLFGVVSWLLSIVGLPSPNWFGDPAWAMLSIVLIDTWRSTPFVVLIAAAALLSLPKDIYEAAQVDGANWWRQLWSISLPLLTPIIAATFIVRWLGAVKMFDIVVATTKGGPGQSTNVVNLYIYQQAFQSLKFPESAAMAVIVLIITMILTFAFLGISRRLENRF</sequence>